<dbReference type="Proteomes" id="UP001284537">
    <property type="component" value="Unassembled WGS sequence"/>
</dbReference>
<dbReference type="Pfam" id="PF07007">
    <property type="entry name" value="LprI"/>
    <property type="match status" value="1"/>
</dbReference>
<name>A0ABU4UF70_9GAMM</name>
<sequence length="132" mass="14316">MCKGMMFLVFVLAAFPVVVLADDVNLSDQYKKCVADSGGVTNELLGCISTETEIQDARLNKAYKSAMTGIEKQRVKALQEAQRAWLKYRDANCGFYADPDGGTSAAINSNECIVSETGNRAKELEIIAGSRP</sequence>
<gene>
    <name evidence="3" type="ORF">QLH52_11905</name>
</gene>
<accession>A0ABU4UF70</accession>
<dbReference type="PANTHER" id="PTHR39176:SF1">
    <property type="entry name" value="PERIPLASMIC PROTEIN"/>
    <property type="match status" value="1"/>
</dbReference>
<keyword evidence="4" id="KW-1185">Reference proteome</keyword>
<organism evidence="3 4">
    <name type="scientific">Methylomonas defluvii</name>
    <dbReference type="NCBI Taxonomy" id="3045149"/>
    <lineage>
        <taxon>Bacteria</taxon>
        <taxon>Pseudomonadati</taxon>
        <taxon>Pseudomonadota</taxon>
        <taxon>Gammaproteobacteria</taxon>
        <taxon>Methylococcales</taxon>
        <taxon>Methylococcaceae</taxon>
        <taxon>Methylomonas</taxon>
    </lineage>
</organism>
<feature type="domain" description="Lysozyme inhibitor LprI-like N-terminal" evidence="2">
    <location>
        <begin position="38"/>
        <end position="124"/>
    </location>
</feature>
<comment type="caution">
    <text evidence="3">The sequence shown here is derived from an EMBL/GenBank/DDBJ whole genome shotgun (WGS) entry which is preliminary data.</text>
</comment>
<feature type="chain" id="PRO_5047140898" evidence="1">
    <location>
        <begin position="22"/>
        <end position="132"/>
    </location>
</feature>
<evidence type="ECO:0000259" key="2">
    <source>
        <dbReference type="Pfam" id="PF07007"/>
    </source>
</evidence>
<dbReference type="RefSeq" id="WP_051670315.1">
    <property type="nucleotide sequence ID" value="NZ_JAXARY010000010.1"/>
</dbReference>
<dbReference type="EMBL" id="JAXARY010000010">
    <property type="protein sequence ID" value="MDX8127989.1"/>
    <property type="molecule type" value="Genomic_DNA"/>
</dbReference>
<evidence type="ECO:0000313" key="3">
    <source>
        <dbReference type="EMBL" id="MDX8127989.1"/>
    </source>
</evidence>
<dbReference type="InterPro" id="IPR009739">
    <property type="entry name" value="LprI-like_N"/>
</dbReference>
<dbReference type="Gene3D" id="1.20.1270.180">
    <property type="match status" value="1"/>
</dbReference>
<keyword evidence="1" id="KW-0732">Signal</keyword>
<proteinExistence type="predicted"/>
<evidence type="ECO:0000256" key="1">
    <source>
        <dbReference type="SAM" id="SignalP"/>
    </source>
</evidence>
<protein>
    <submittedName>
        <fullName evidence="3">Lysozyme inhibitor LprI family protein</fullName>
    </submittedName>
</protein>
<dbReference type="PANTHER" id="PTHR39176">
    <property type="entry name" value="PERIPLASMIC PROTEIN-RELATED"/>
    <property type="match status" value="1"/>
</dbReference>
<reference evidence="3 4" key="1">
    <citation type="submission" date="2023-11" db="EMBL/GenBank/DDBJ databases">
        <authorList>
            <person name="Ouyang M.-Y."/>
        </authorList>
    </citation>
    <scope>NUCLEOTIDE SEQUENCE [LARGE SCALE GENOMIC DNA]</scope>
    <source>
        <strain evidence="3 4">OY6</strain>
    </source>
</reference>
<evidence type="ECO:0000313" key="4">
    <source>
        <dbReference type="Proteomes" id="UP001284537"/>
    </source>
</evidence>
<feature type="signal peptide" evidence="1">
    <location>
        <begin position="1"/>
        <end position="21"/>
    </location>
</feature>